<gene>
    <name evidence="2" type="ORF">PQQ63_09965</name>
</gene>
<organism evidence="2 3">
    <name type="scientific">Paraburkholderia metrosideri</name>
    <dbReference type="NCBI Taxonomy" id="580937"/>
    <lineage>
        <taxon>Bacteria</taxon>
        <taxon>Pseudomonadati</taxon>
        <taxon>Pseudomonadota</taxon>
        <taxon>Betaproteobacteria</taxon>
        <taxon>Burkholderiales</taxon>
        <taxon>Burkholderiaceae</taxon>
        <taxon>Paraburkholderia</taxon>
    </lineage>
</organism>
<evidence type="ECO:0000313" key="3">
    <source>
        <dbReference type="Proteomes" id="UP001629432"/>
    </source>
</evidence>
<dbReference type="RefSeq" id="WP_408229886.1">
    <property type="nucleotide sequence ID" value="NZ_JAQQCF010000006.1"/>
</dbReference>
<dbReference type="Pfam" id="PF19883">
    <property type="entry name" value="DUF6356"/>
    <property type="match status" value="1"/>
</dbReference>
<dbReference type="EMBL" id="JAQQCF010000006">
    <property type="protein sequence ID" value="MFM0637019.1"/>
    <property type="molecule type" value="Genomic_DNA"/>
</dbReference>
<accession>A0ABW9DPY8</accession>
<sequence>MKNLFTTHPASVGETYLEHLLVAAAFGARLFIAGIACCVHAVLPWLFVTTGSRAVMRLHDSMVRSRVRNEP</sequence>
<evidence type="ECO:0000256" key="1">
    <source>
        <dbReference type="SAM" id="Phobius"/>
    </source>
</evidence>
<reference evidence="2 3" key="1">
    <citation type="journal article" date="2024" name="Chem. Sci.">
        <title>Discovery of megapolipeptins by genome mining of a Burkholderiales bacteria collection.</title>
        <authorList>
            <person name="Paulo B.S."/>
            <person name="Recchia M.J.J."/>
            <person name="Lee S."/>
            <person name="Fergusson C.H."/>
            <person name="Romanowski S.B."/>
            <person name="Hernandez A."/>
            <person name="Krull N."/>
            <person name="Liu D.Y."/>
            <person name="Cavanagh H."/>
            <person name="Bos A."/>
            <person name="Gray C.A."/>
            <person name="Murphy B.T."/>
            <person name="Linington R.G."/>
            <person name="Eustaquio A.S."/>
        </authorList>
    </citation>
    <scope>NUCLEOTIDE SEQUENCE [LARGE SCALE GENOMIC DNA]</scope>
    <source>
        <strain evidence="2 3">RL17-338-BIC-A</strain>
    </source>
</reference>
<evidence type="ECO:0000313" key="2">
    <source>
        <dbReference type="EMBL" id="MFM0637019.1"/>
    </source>
</evidence>
<name>A0ABW9DPY8_9BURK</name>
<protein>
    <submittedName>
        <fullName evidence="2">DUF6356 family protein</fullName>
    </submittedName>
</protein>
<dbReference type="Proteomes" id="UP001629432">
    <property type="component" value="Unassembled WGS sequence"/>
</dbReference>
<dbReference type="InterPro" id="IPR045936">
    <property type="entry name" value="DUF6356"/>
</dbReference>
<comment type="caution">
    <text evidence="2">The sequence shown here is derived from an EMBL/GenBank/DDBJ whole genome shotgun (WGS) entry which is preliminary data.</text>
</comment>
<keyword evidence="1" id="KW-0812">Transmembrane</keyword>
<keyword evidence="1" id="KW-0472">Membrane</keyword>
<proteinExistence type="predicted"/>
<keyword evidence="3" id="KW-1185">Reference proteome</keyword>
<feature type="transmembrane region" description="Helical" evidence="1">
    <location>
        <begin position="20"/>
        <end position="48"/>
    </location>
</feature>
<keyword evidence="1" id="KW-1133">Transmembrane helix</keyword>